<accession>A0ABW2SLC1</accession>
<sequence length="439" mass="47209">METLHIGGGGARHHRPARGRRGGGPPLRLVLRQAAPDWGPSRASLANRSWFELQWALASHGSCRTVEAIALLEQSARHARAAGAGPVAVAAREQIALMYAVAGYTQTAVEHLGAAGSRPRGSAVARLIEGILLLDRLDPRASDCFSIPGADDIEEWAVVAWARTQYAMLFGDPIVALAEVNRMAVRHLHTSRQGSANRYLVDRAVADLGLALGELDRAQRHLGECGSLESLFAVPRARLAYICGDHAKAGGIAAAHAWEPATTLRDRIELVMLRAAAALARKDAEGARLQFSRAHRLAAETGTLIPYTALPREACDRLLDLIGNPLAPSVVERIHEHRQPYPARGRLITLTPREKVVLGAMVEHETLADIAEELVLSLNTIKKQAHAVYAKLGVHDRQSALLVANRLGLLPDPAPDPSPAGRAEEGSRASRLPILPRTA</sequence>
<proteinExistence type="predicted"/>
<evidence type="ECO:0000256" key="1">
    <source>
        <dbReference type="ARBA" id="ARBA00023015"/>
    </source>
</evidence>
<reference evidence="7" key="1">
    <citation type="journal article" date="2019" name="Int. J. Syst. Evol. Microbiol.">
        <title>The Global Catalogue of Microorganisms (GCM) 10K type strain sequencing project: providing services to taxonomists for standard genome sequencing and annotation.</title>
        <authorList>
            <consortium name="The Broad Institute Genomics Platform"/>
            <consortium name="The Broad Institute Genome Sequencing Center for Infectious Disease"/>
            <person name="Wu L."/>
            <person name="Ma J."/>
        </authorList>
    </citation>
    <scope>NUCLEOTIDE SEQUENCE [LARGE SCALE GENOMIC DNA]</scope>
    <source>
        <strain evidence="7">CCUG 56698</strain>
    </source>
</reference>
<dbReference type="Proteomes" id="UP001596527">
    <property type="component" value="Unassembled WGS sequence"/>
</dbReference>
<organism evidence="6 7">
    <name type="scientific">Schaalia naturae</name>
    <dbReference type="NCBI Taxonomy" id="635203"/>
    <lineage>
        <taxon>Bacteria</taxon>
        <taxon>Bacillati</taxon>
        <taxon>Actinomycetota</taxon>
        <taxon>Actinomycetes</taxon>
        <taxon>Actinomycetales</taxon>
        <taxon>Actinomycetaceae</taxon>
        <taxon>Schaalia</taxon>
    </lineage>
</organism>
<evidence type="ECO:0000259" key="5">
    <source>
        <dbReference type="PROSITE" id="PS50043"/>
    </source>
</evidence>
<keyword evidence="7" id="KW-1185">Reference proteome</keyword>
<keyword evidence="1" id="KW-0805">Transcription regulation</keyword>
<name>A0ABW2SLC1_9ACTO</name>
<dbReference type="CDD" id="cd06170">
    <property type="entry name" value="LuxR_C_like"/>
    <property type="match status" value="1"/>
</dbReference>
<keyword evidence="3" id="KW-0804">Transcription</keyword>
<dbReference type="SMART" id="SM00421">
    <property type="entry name" value="HTH_LUXR"/>
    <property type="match status" value="1"/>
</dbReference>
<keyword evidence="2" id="KW-0238">DNA-binding</keyword>
<dbReference type="InterPro" id="IPR000792">
    <property type="entry name" value="Tscrpt_reg_LuxR_C"/>
</dbReference>
<dbReference type="PANTHER" id="PTHR44688:SF16">
    <property type="entry name" value="DNA-BINDING TRANSCRIPTIONAL ACTIVATOR DEVR_DOSR"/>
    <property type="match status" value="1"/>
</dbReference>
<comment type="caution">
    <text evidence="6">The sequence shown here is derived from an EMBL/GenBank/DDBJ whole genome shotgun (WGS) entry which is preliminary data.</text>
</comment>
<evidence type="ECO:0000256" key="2">
    <source>
        <dbReference type="ARBA" id="ARBA00023125"/>
    </source>
</evidence>
<feature type="compositionally biased region" description="Basic residues" evidence="4">
    <location>
        <begin position="11"/>
        <end position="21"/>
    </location>
</feature>
<evidence type="ECO:0000256" key="4">
    <source>
        <dbReference type="SAM" id="MobiDB-lite"/>
    </source>
</evidence>
<dbReference type="InterPro" id="IPR016032">
    <property type="entry name" value="Sig_transdc_resp-reg_C-effctor"/>
</dbReference>
<dbReference type="EMBL" id="JBHTEF010000001">
    <property type="protein sequence ID" value="MFC7580700.1"/>
    <property type="molecule type" value="Genomic_DNA"/>
</dbReference>
<feature type="domain" description="HTH luxR-type" evidence="5">
    <location>
        <begin position="343"/>
        <end position="408"/>
    </location>
</feature>
<dbReference type="PANTHER" id="PTHR44688">
    <property type="entry name" value="DNA-BINDING TRANSCRIPTIONAL ACTIVATOR DEVR_DOSR"/>
    <property type="match status" value="1"/>
</dbReference>
<feature type="compositionally biased region" description="Gly residues" evidence="4">
    <location>
        <begin position="1"/>
        <end position="10"/>
    </location>
</feature>
<evidence type="ECO:0000313" key="6">
    <source>
        <dbReference type="EMBL" id="MFC7580700.1"/>
    </source>
</evidence>
<dbReference type="RefSeq" id="WP_380973021.1">
    <property type="nucleotide sequence ID" value="NZ_JBHTEF010000001.1"/>
</dbReference>
<gene>
    <name evidence="6" type="ORF">ACFQWG_05700</name>
</gene>
<dbReference type="PROSITE" id="PS50043">
    <property type="entry name" value="HTH_LUXR_2"/>
    <property type="match status" value="1"/>
</dbReference>
<protein>
    <submittedName>
        <fullName evidence="6">Response regulator transcription factor</fullName>
    </submittedName>
</protein>
<dbReference type="SUPFAM" id="SSF46894">
    <property type="entry name" value="C-terminal effector domain of the bipartite response regulators"/>
    <property type="match status" value="1"/>
</dbReference>
<dbReference type="InterPro" id="IPR036388">
    <property type="entry name" value="WH-like_DNA-bd_sf"/>
</dbReference>
<evidence type="ECO:0000256" key="3">
    <source>
        <dbReference type="ARBA" id="ARBA00023163"/>
    </source>
</evidence>
<feature type="region of interest" description="Disordered" evidence="4">
    <location>
        <begin position="1"/>
        <end position="25"/>
    </location>
</feature>
<feature type="region of interest" description="Disordered" evidence="4">
    <location>
        <begin position="411"/>
        <end position="439"/>
    </location>
</feature>
<dbReference type="Gene3D" id="1.10.10.10">
    <property type="entry name" value="Winged helix-like DNA-binding domain superfamily/Winged helix DNA-binding domain"/>
    <property type="match status" value="1"/>
</dbReference>
<evidence type="ECO:0000313" key="7">
    <source>
        <dbReference type="Proteomes" id="UP001596527"/>
    </source>
</evidence>
<dbReference type="Pfam" id="PF00196">
    <property type="entry name" value="GerE"/>
    <property type="match status" value="1"/>
</dbReference>